<protein>
    <recommendedName>
        <fullName evidence="2">Lipoprotein</fullName>
    </recommendedName>
</protein>
<dbReference type="PROSITE" id="PS51257">
    <property type="entry name" value="PROKAR_LIPOPROTEIN"/>
    <property type="match status" value="1"/>
</dbReference>
<organism evidence="1">
    <name type="scientific">marine metagenome</name>
    <dbReference type="NCBI Taxonomy" id="408172"/>
    <lineage>
        <taxon>unclassified sequences</taxon>
        <taxon>metagenomes</taxon>
        <taxon>ecological metagenomes</taxon>
    </lineage>
</organism>
<evidence type="ECO:0008006" key="2">
    <source>
        <dbReference type="Google" id="ProtNLM"/>
    </source>
</evidence>
<reference evidence="1" key="1">
    <citation type="submission" date="2018-05" db="EMBL/GenBank/DDBJ databases">
        <authorList>
            <person name="Lanie J.A."/>
            <person name="Ng W.-L."/>
            <person name="Kazmierczak K.M."/>
            <person name="Andrzejewski T.M."/>
            <person name="Davidsen T.M."/>
            <person name="Wayne K.J."/>
            <person name="Tettelin H."/>
            <person name="Glass J.I."/>
            <person name="Rusch D."/>
            <person name="Podicherti R."/>
            <person name="Tsui H.-C.T."/>
            <person name="Winkler M.E."/>
        </authorList>
    </citation>
    <scope>NUCLEOTIDE SEQUENCE</scope>
</reference>
<name>A0A382L5U5_9ZZZZ</name>
<evidence type="ECO:0000313" key="1">
    <source>
        <dbReference type="EMBL" id="SVC32304.1"/>
    </source>
</evidence>
<proteinExistence type="predicted"/>
<dbReference type="AlphaFoldDB" id="A0A382L5U5"/>
<dbReference type="EMBL" id="UINC01085092">
    <property type="protein sequence ID" value="SVC32304.1"/>
    <property type="molecule type" value="Genomic_DNA"/>
</dbReference>
<sequence>MKVFCRSILIIFSAVLFCACGRSDLIRLRMLAPVVETKKDHSILTDTKESS</sequence>
<feature type="non-terminal residue" evidence="1">
    <location>
        <position position="51"/>
    </location>
</feature>
<accession>A0A382L5U5</accession>
<gene>
    <name evidence="1" type="ORF">METZ01_LOCUS285158</name>
</gene>